<dbReference type="EMBL" id="VCAZ01000212">
    <property type="protein sequence ID" value="TTH99984.1"/>
    <property type="molecule type" value="Genomic_DNA"/>
</dbReference>
<protein>
    <submittedName>
        <fullName evidence="3">Uncharacterized protein</fullName>
    </submittedName>
</protein>
<name>A0A556VBH4_BAGYA</name>
<evidence type="ECO:0000313" key="3">
    <source>
        <dbReference type="EMBL" id="TTH99984.1"/>
    </source>
</evidence>
<keyword evidence="2" id="KW-0732">Signal</keyword>
<feature type="signal peptide" evidence="2">
    <location>
        <begin position="1"/>
        <end position="19"/>
    </location>
</feature>
<comment type="caution">
    <text evidence="3">The sequence shown here is derived from an EMBL/GenBank/DDBJ whole genome shotgun (WGS) entry which is preliminary data.</text>
</comment>
<evidence type="ECO:0000256" key="1">
    <source>
        <dbReference type="SAM" id="MobiDB-lite"/>
    </source>
</evidence>
<dbReference type="Proteomes" id="UP000319801">
    <property type="component" value="Unassembled WGS sequence"/>
</dbReference>
<reference evidence="3 4" key="1">
    <citation type="journal article" date="2019" name="Genome Biol. Evol.">
        <title>Whole-Genome Sequencing of the Giant Devil Catfish, Bagarius yarrelli.</title>
        <authorList>
            <person name="Jiang W."/>
            <person name="Lv Y."/>
            <person name="Cheng L."/>
            <person name="Yang K."/>
            <person name="Chao B."/>
            <person name="Wang X."/>
            <person name="Li Y."/>
            <person name="Pan X."/>
            <person name="You X."/>
            <person name="Zhang Y."/>
            <person name="Yang J."/>
            <person name="Li J."/>
            <person name="Zhang X."/>
            <person name="Liu S."/>
            <person name="Sun C."/>
            <person name="Yang J."/>
            <person name="Shi Q."/>
        </authorList>
    </citation>
    <scope>NUCLEOTIDE SEQUENCE [LARGE SCALE GENOMIC DNA]</scope>
    <source>
        <strain evidence="3">JWS20170419001</strain>
        <tissue evidence="3">Muscle</tissue>
    </source>
</reference>
<evidence type="ECO:0000313" key="4">
    <source>
        <dbReference type="Proteomes" id="UP000319801"/>
    </source>
</evidence>
<gene>
    <name evidence="3" type="ORF">Baya_15401</name>
</gene>
<evidence type="ECO:0000256" key="2">
    <source>
        <dbReference type="SAM" id="SignalP"/>
    </source>
</evidence>
<sequence>MCTVILCFLIRQLFKFAISVLTAREASTRIAPTPPEGLQTLEEKEDAEGNPESVNA</sequence>
<dbReference type="AlphaFoldDB" id="A0A556VBH4"/>
<feature type="chain" id="PRO_5022247236" evidence="2">
    <location>
        <begin position="20"/>
        <end position="56"/>
    </location>
</feature>
<keyword evidence="4" id="KW-1185">Reference proteome</keyword>
<feature type="region of interest" description="Disordered" evidence="1">
    <location>
        <begin position="30"/>
        <end position="56"/>
    </location>
</feature>
<organism evidence="3 4">
    <name type="scientific">Bagarius yarrelli</name>
    <name type="common">Goonch</name>
    <name type="synonym">Bagrus yarrelli</name>
    <dbReference type="NCBI Taxonomy" id="175774"/>
    <lineage>
        <taxon>Eukaryota</taxon>
        <taxon>Metazoa</taxon>
        <taxon>Chordata</taxon>
        <taxon>Craniata</taxon>
        <taxon>Vertebrata</taxon>
        <taxon>Euteleostomi</taxon>
        <taxon>Actinopterygii</taxon>
        <taxon>Neopterygii</taxon>
        <taxon>Teleostei</taxon>
        <taxon>Ostariophysi</taxon>
        <taxon>Siluriformes</taxon>
        <taxon>Sisoridae</taxon>
        <taxon>Sisorinae</taxon>
        <taxon>Bagarius</taxon>
    </lineage>
</organism>
<proteinExistence type="predicted"/>
<accession>A0A556VBH4</accession>